<reference evidence="1 2" key="1">
    <citation type="journal article" date="2021" name="Elife">
        <title>Chloroplast acquisition without the gene transfer in kleptoplastic sea slugs, Plakobranchus ocellatus.</title>
        <authorList>
            <person name="Maeda T."/>
            <person name="Takahashi S."/>
            <person name="Yoshida T."/>
            <person name="Shimamura S."/>
            <person name="Takaki Y."/>
            <person name="Nagai Y."/>
            <person name="Toyoda A."/>
            <person name="Suzuki Y."/>
            <person name="Arimoto A."/>
            <person name="Ishii H."/>
            <person name="Satoh N."/>
            <person name="Nishiyama T."/>
            <person name="Hasebe M."/>
            <person name="Maruyama T."/>
            <person name="Minagawa J."/>
            <person name="Obokata J."/>
            <person name="Shigenobu S."/>
        </authorList>
    </citation>
    <scope>NUCLEOTIDE SEQUENCE [LARGE SCALE GENOMIC DNA]</scope>
</reference>
<gene>
    <name evidence="1" type="ORF">ElyMa_000320400</name>
</gene>
<dbReference type="GO" id="GO:0050528">
    <property type="term" value="F:acyloxyacyl hydrolase activity"/>
    <property type="evidence" value="ECO:0007669"/>
    <property type="project" value="InterPro"/>
</dbReference>
<keyword evidence="1" id="KW-0378">Hydrolase</keyword>
<dbReference type="Proteomes" id="UP000762676">
    <property type="component" value="Unassembled WGS sequence"/>
</dbReference>
<proteinExistence type="predicted"/>
<dbReference type="InterPro" id="IPR039676">
    <property type="entry name" value="AOAH"/>
</dbReference>
<evidence type="ECO:0000313" key="2">
    <source>
        <dbReference type="Proteomes" id="UP000762676"/>
    </source>
</evidence>
<keyword evidence="2" id="KW-1185">Reference proteome</keyword>
<comment type="caution">
    <text evidence="1">The sequence shown here is derived from an EMBL/GenBank/DDBJ whole genome shotgun (WGS) entry which is preliminary data.</text>
</comment>
<sequence>MHERIHPVSSYSGSVTYADFYDFMNCLQISPCRGWLNTNSTIRDLTAQRVVELNKVLKDIGTKYKYKYPNFTIHFFETPMERAIAYWKKGGGKVWQLIEPSDGFHCNQYAQALLAKELWKDLEKYPEVVGPENANNDLIHKLFGDQGGY</sequence>
<evidence type="ECO:0000313" key="1">
    <source>
        <dbReference type="EMBL" id="GFR70107.1"/>
    </source>
</evidence>
<dbReference type="SUPFAM" id="SSF52266">
    <property type="entry name" value="SGNH hydrolase"/>
    <property type="match status" value="1"/>
</dbReference>
<dbReference type="AlphaFoldDB" id="A0AAV4FA68"/>
<organism evidence="1 2">
    <name type="scientific">Elysia marginata</name>
    <dbReference type="NCBI Taxonomy" id="1093978"/>
    <lineage>
        <taxon>Eukaryota</taxon>
        <taxon>Metazoa</taxon>
        <taxon>Spiralia</taxon>
        <taxon>Lophotrochozoa</taxon>
        <taxon>Mollusca</taxon>
        <taxon>Gastropoda</taxon>
        <taxon>Heterobranchia</taxon>
        <taxon>Euthyneura</taxon>
        <taxon>Panpulmonata</taxon>
        <taxon>Sacoglossa</taxon>
        <taxon>Placobranchoidea</taxon>
        <taxon>Plakobranchidae</taxon>
        <taxon>Elysia</taxon>
    </lineage>
</organism>
<name>A0AAV4FA68_9GAST</name>
<dbReference type="GO" id="GO:0005509">
    <property type="term" value="F:calcium ion binding"/>
    <property type="evidence" value="ECO:0007669"/>
    <property type="project" value="TreeGrafter"/>
</dbReference>
<dbReference type="PANTHER" id="PTHR15010">
    <property type="entry name" value="ACYLOXYACYL HYDROLASE"/>
    <property type="match status" value="1"/>
</dbReference>
<dbReference type="EMBL" id="BMAT01000636">
    <property type="protein sequence ID" value="GFR70107.1"/>
    <property type="molecule type" value="Genomic_DNA"/>
</dbReference>
<accession>A0AAV4FA68</accession>
<dbReference type="GO" id="GO:0009104">
    <property type="term" value="P:lipopolysaccharide catabolic process"/>
    <property type="evidence" value="ECO:0007669"/>
    <property type="project" value="TreeGrafter"/>
</dbReference>
<protein>
    <submittedName>
        <fullName evidence="1">Acyloxyacyl hydrolase-like</fullName>
    </submittedName>
</protein>
<dbReference type="PANTHER" id="PTHR15010:SF0">
    <property type="entry name" value="ACYLOXYACYL HYDROLASE"/>
    <property type="match status" value="1"/>
</dbReference>